<dbReference type="InterPro" id="IPR050266">
    <property type="entry name" value="AB_hydrolase_sf"/>
</dbReference>
<dbReference type="Proteomes" id="UP000621454">
    <property type="component" value="Unassembled WGS sequence"/>
</dbReference>
<organism evidence="2 3">
    <name type="scientific">Gordonia jinhuaensis</name>
    <dbReference type="NCBI Taxonomy" id="1517702"/>
    <lineage>
        <taxon>Bacteria</taxon>
        <taxon>Bacillati</taxon>
        <taxon>Actinomycetota</taxon>
        <taxon>Actinomycetes</taxon>
        <taxon>Mycobacteriales</taxon>
        <taxon>Gordoniaceae</taxon>
        <taxon>Gordonia</taxon>
    </lineage>
</organism>
<dbReference type="PANTHER" id="PTHR43798:SF33">
    <property type="entry name" value="HYDROLASE, PUTATIVE (AFU_ORTHOLOGUE AFUA_2G14860)-RELATED"/>
    <property type="match status" value="1"/>
</dbReference>
<evidence type="ECO:0000259" key="1">
    <source>
        <dbReference type="Pfam" id="PF12697"/>
    </source>
</evidence>
<dbReference type="Gene3D" id="3.40.50.1820">
    <property type="entry name" value="alpha/beta hydrolase"/>
    <property type="match status" value="1"/>
</dbReference>
<sequence>MSDMARLHVERYGAPDAPTVLAIHGITGHGKRWESLAHNQLSDYRVLAPDLIGHGSSDANPPWSMEAQIAALAELLSAELPAGTSSADVTVVGHSYGGALAIHLSRHIPVRGLVLLDPAMALAPHLARAMANHTLADHDYADIDEARAAKKAEAWGEVADELLDADLHTDLVPTDDGRVRFRFDPAAVIATWGELARPTQLPAAGIRIELVRAAKVVPPYIPDSYVDALRASHGDLLTVHDIDTDHMVPQVVPDLVADLVAAIG</sequence>
<dbReference type="EMBL" id="BMGC01000015">
    <property type="protein sequence ID" value="GGB34798.1"/>
    <property type="molecule type" value="Genomic_DNA"/>
</dbReference>
<evidence type="ECO:0000313" key="3">
    <source>
        <dbReference type="Proteomes" id="UP000621454"/>
    </source>
</evidence>
<proteinExistence type="predicted"/>
<reference evidence="2" key="2">
    <citation type="submission" date="2020-09" db="EMBL/GenBank/DDBJ databases">
        <authorList>
            <person name="Sun Q."/>
            <person name="Zhou Y."/>
        </authorList>
    </citation>
    <scope>NUCLEOTIDE SEQUENCE</scope>
    <source>
        <strain evidence="2">CGMCC 1.12827</strain>
    </source>
</reference>
<accession>A0A916TA38</accession>
<dbReference type="InterPro" id="IPR000073">
    <property type="entry name" value="AB_hydrolase_1"/>
</dbReference>
<keyword evidence="2" id="KW-0378">Hydrolase</keyword>
<dbReference type="Pfam" id="PF12697">
    <property type="entry name" value="Abhydrolase_6"/>
    <property type="match status" value="1"/>
</dbReference>
<reference evidence="2" key="1">
    <citation type="journal article" date="2014" name="Int. J. Syst. Evol. Microbiol.">
        <title>Complete genome sequence of Corynebacterium casei LMG S-19264T (=DSM 44701T), isolated from a smear-ripened cheese.</title>
        <authorList>
            <consortium name="US DOE Joint Genome Institute (JGI-PGF)"/>
            <person name="Walter F."/>
            <person name="Albersmeier A."/>
            <person name="Kalinowski J."/>
            <person name="Ruckert C."/>
        </authorList>
    </citation>
    <scope>NUCLEOTIDE SEQUENCE</scope>
    <source>
        <strain evidence="2">CGMCC 1.12827</strain>
    </source>
</reference>
<name>A0A916TA38_9ACTN</name>
<dbReference type="GO" id="GO:0016020">
    <property type="term" value="C:membrane"/>
    <property type="evidence" value="ECO:0007669"/>
    <property type="project" value="TreeGrafter"/>
</dbReference>
<evidence type="ECO:0000313" key="2">
    <source>
        <dbReference type="EMBL" id="GGB34798.1"/>
    </source>
</evidence>
<dbReference type="SUPFAM" id="SSF53474">
    <property type="entry name" value="alpha/beta-Hydrolases"/>
    <property type="match status" value="1"/>
</dbReference>
<dbReference type="PRINTS" id="PR00111">
    <property type="entry name" value="ABHYDROLASE"/>
</dbReference>
<dbReference type="AlphaFoldDB" id="A0A916TA38"/>
<comment type="caution">
    <text evidence="2">The sequence shown here is derived from an EMBL/GenBank/DDBJ whole genome shotgun (WGS) entry which is preliminary data.</text>
</comment>
<feature type="domain" description="AB hydrolase-1" evidence="1">
    <location>
        <begin position="20"/>
        <end position="258"/>
    </location>
</feature>
<gene>
    <name evidence="2" type="ORF">GCM10011489_23610</name>
</gene>
<dbReference type="GO" id="GO:0016787">
    <property type="term" value="F:hydrolase activity"/>
    <property type="evidence" value="ECO:0007669"/>
    <property type="project" value="UniProtKB-KW"/>
</dbReference>
<keyword evidence="3" id="KW-1185">Reference proteome</keyword>
<protein>
    <submittedName>
        <fullName evidence="2">Hydrolase, alpha/beta fold LipV</fullName>
    </submittedName>
</protein>
<dbReference type="InterPro" id="IPR029058">
    <property type="entry name" value="AB_hydrolase_fold"/>
</dbReference>
<dbReference type="PANTHER" id="PTHR43798">
    <property type="entry name" value="MONOACYLGLYCEROL LIPASE"/>
    <property type="match status" value="1"/>
</dbReference>